<dbReference type="EMBL" id="CP042582">
    <property type="protein sequence ID" value="QEX23198.1"/>
    <property type="molecule type" value="Genomic_DNA"/>
</dbReference>
<organism evidence="2 3">
    <name type="scientific">Hypericibacter adhaerens</name>
    <dbReference type="NCBI Taxonomy" id="2602016"/>
    <lineage>
        <taxon>Bacteria</taxon>
        <taxon>Pseudomonadati</taxon>
        <taxon>Pseudomonadota</taxon>
        <taxon>Alphaproteobacteria</taxon>
        <taxon>Rhodospirillales</taxon>
        <taxon>Dongiaceae</taxon>
        <taxon>Hypericibacter</taxon>
    </lineage>
</organism>
<dbReference type="SUPFAM" id="SSF53448">
    <property type="entry name" value="Nucleotide-diphospho-sugar transferases"/>
    <property type="match status" value="1"/>
</dbReference>
<dbReference type="GO" id="GO:0016740">
    <property type="term" value="F:transferase activity"/>
    <property type="evidence" value="ECO:0007669"/>
    <property type="project" value="UniProtKB-KW"/>
</dbReference>
<evidence type="ECO:0000259" key="1">
    <source>
        <dbReference type="Pfam" id="PF00535"/>
    </source>
</evidence>
<dbReference type="InterPro" id="IPR001173">
    <property type="entry name" value="Glyco_trans_2-like"/>
</dbReference>
<keyword evidence="2" id="KW-0808">Transferase</keyword>
<dbReference type="RefSeq" id="WP_151118614.1">
    <property type="nucleotide sequence ID" value="NZ_CP042582.1"/>
</dbReference>
<proteinExistence type="predicted"/>
<feature type="domain" description="Glycosyltransferase 2-like" evidence="1">
    <location>
        <begin position="7"/>
        <end position="120"/>
    </location>
</feature>
<dbReference type="InterPro" id="IPR050834">
    <property type="entry name" value="Glycosyltransf_2"/>
</dbReference>
<dbReference type="Pfam" id="PF00535">
    <property type="entry name" value="Glycos_transf_2"/>
    <property type="match status" value="1"/>
</dbReference>
<evidence type="ECO:0000313" key="3">
    <source>
        <dbReference type="Proteomes" id="UP000325797"/>
    </source>
</evidence>
<sequence>MPSAAISIIMAVRNGEQYIAEALDSVAVQRAAQVELLIVDDGSTDRTAAIAGGHPMAPILIHQEPAGLAAALNRAMERARGTLLCFLDHDDVWPEGRLGAMFDALQATPSLEAVFGRVVNTDSALRPIAPPIPSRLITAMLARRDLFERVGPFRTDLAHAANVDWISRAEAGGMQSRFLDRIVLWRRIHGENMGVRDRGTARTDMLRVIRDHHNRTRKS</sequence>
<dbReference type="AlphaFoldDB" id="A0A5J6MZJ1"/>
<evidence type="ECO:0000313" key="2">
    <source>
        <dbReference type="EMBL" id="QEX23198.1"/>
    </source>
</evidence>
<protein>
    <submittedName>
        <fullName evidence="2">Glycosyl transferase family A</fullName>
    </submittedName>
</protein>
<keyword evidence="3" id="KW-1185">Reference proteome</keyword>
<dbReference type="InterPro" id="IPR029044">
    <property type="entry name" value="Nucleotide-diphossugar_trans"/>
</dbReference>
<name>A0A5J6MZJ1_9PROT</name>
<dbReference type="OrthoDB" id="6383742at2"/>
<accession>A0A5J6MZJ1</accession>
<reference evidence="2 3" key="1">
    <citation type="submission" date="2019-08" db="EMBL/GenBank/DDBJ databases">
        <title>Hyperibacter terrae gen. nov., sp. nov. and Hyperibacter viscosus sp. nov., two new members in the family Rhodospirillaceae isolated from the rhizosphere of Hypericum perforatum.</title>
        <authorList>
            <person name="Noviana Z."/>
        </authorList>
    </citation>
    <scope>NUCLEOTIDE SEQUENCE [LARGE SCALE GENOMIC DNA]</scope>
    <source>
        <strain evidence="2 3">R5959</strain>
    </source>
</reference>
<dbReference type="Proteomes" id="UP000325797">
    <property type="component" value="Chromosome"/>
</dbReference>
<dbReference type="KEGG" id="hadh:FRZ61_31330"/>
<dbReference type="PANTHER" id="PTHR43685">
    <property type="entry name" value="GLYCOSYLTRANSFERASE"/>
    <property type="match status" value="1"/>
</dbReference>
<dbReference type="Gene3D" id="3.90.550.10">
    <property type="entry name" value="Spore Coat Polysaccharide Biosynthesis Protein SpsA, Chain A"/>
    <property type="match status" value="1"/>
</dbReference>
<gene>
    <name evidence="2" type="ORF">FRZ61_31330</name>
</gene>
<dbReference type="PANTHER" id="PTHR43685:SF11">
    <property type="entry name" value="GLYCOSYLTRANSFERASE TAGX-RELATED"/>
    <property type="match status" value="1"/>
</dbReference>